<feature type="transmembrane region" description="Helical" evidence="1">
    <location>
        <begin position="165"/>
        <end position="183"/>
    </location>
</feature>
<sequence>MPHQTDRSHLVRTARITGSLYLGLAVAGMLGFLVTRPRLFDSGDPGATLSNLTHQPGLAAALVVFELLIVLTQALAAAWFYRLFRPGDPVSALGIGAFGLVNAAVILVSAALLSAADTIASAPFGDAANTVQLLFLTSGELWTAGAVFFGLWLIPMGTAVLRTGWMPRALGWVLIVGGVGYVLNAFVHFAPLTIAASIGEFWMIGYLLFVGVRKTAEVRPSPLR</sequence>
<organism evidence="2 3">
    <name type="scientific">Actinoplanes xinjiangensis</name>
    <dbReference type="NCBI Taxonomy" id="512350"/>
    <lineage>
        <taxon>Bacteria</taxon>
        <taxon>Bacillati</taxon>
        <taxon>Actinomycetota</taxon>
        <taxon>Actinomycetes</taxon>
        <taxon>Micromonosporales</taxon>
        <taxon>Micromonosporaceae</taxon>
        <taxon>Actinoplanes</taxon>
    </lineage>
</organism>
<dbReference type="OrthoDB" id="1160166at2"/>
<feature type="transmembrane region" description="Helical" evidence="1">
    <location>
        <begin position="59"/>
        <end position="81"/>
    </location>
</feature>
<comment type="caution">
    <text evidence="2">The sequence shown here is derived from an EMBL/GenBank/DDBJ whole genome shotgun (WGS) entry which is preliminary data.</text>
</comment>
<keyword evidence="1" id="KW-0812">Transmembrane</keyword>
<feature type="transmembrane region" description="Helical" evidence="1">
    <location>
        <begin position="93"/>
        <end position="113"/>
    </location>
</feature>
<dbReference type="InterPro" id="IPR025495">
    <property type="entry name" value="DUF4386"/>
</dbReference>
<protein>
    <submittedName>
        <fullName evidence="2">Uncharacterized protein DUF4386</fullName>
    </submittedName>
</protein>
<dbReference type="AlphaFoldDB" id="A0A316FH36"/>
<gene>
    <name evidence="2" type="ORF">BC793_10711</name>
</gene>
<evidence type="ECO:0000313" key="2">
    <source>
        <dbReference type="EMBL" id="PWK47402.1"/>
    </source>
</evidence>
<proteinExistence type="predicted"/>
<dbReference type="Pfam" id="PF14329">
    <property type="entry name" value="DUF4386"/>
    <property type="match status" value="1"/>
</dbReference>
<keyword evidence="3" id="KW-1185">Reference proteome</keyword>
<feature type="transmembrane region" description="Helical" evidence="1">
    <location>
        <begin position="20"/>
        <end position="39"/>
    </location>
</feature>
<evidence type="ECO:0000313" key="3">
    <source>
        <dbReference type="Proteomes" id="UP000245697"/>
    </source>
</evidence>
<feature type="transmembrane region" description="Helical" evidence="1">
    <location>
        <begin position="133"/>
        <end position="153"/>
    </location>
</feature>
<accession>A0A316FH36</accession>
<keyword evidence="1" id="KW-0472">Membrane</keyword>
<feature type="transmembrane region" description="Helical" evidence="1">
    <location>
        <begin position="189"/>
        <end position="209"/>
    </location>
</feature>
<reference evidence="2 3" key="1">
    <citation type="submission" date="2018-05" db="EMBL/GenBank/DDBJ databases">
        <title>Genomic Encyclopedia of Archaeal and Bacterial Type Strains, Phase II (KMG-II): from individual species to whole genera.</title>
        <authorList>
            <person name="Goeker M."/>
        </authorList>
    </citation>
    <scope>NUCLEOTIDE SEQUENCE [LARGE SCALE GENOMIC DNA]</scope>
    <source>
        <strain evidence="2 3">DSM 45184</strain>
    </source>
</reference>
<dbReference type="Proteomes" id="UP000245697">
    <property type="component" value="Unassembled WGS sequence"/>
</dbReference>
<name>A0A316FH36_9ACTN</name>
<keyword evidence="1" id="KW-1133">Transmembrane helix</keyword>
<evidence type="ECO:0000256" key="1">
    <source>
        <dbReference type="SAM" id="Phobius"/>
    </source>
</evidence>
<dbReference type="RefSeq" id="WP_109593531.1">
    <property type="nucleotide sequence ID" value="NZ_BONA01000045.1"/>
</dbReference>
<dbReference type="EMBL" id="QGGR01000007">
    <property type="protein sequence ID" value="PWK47402.1"/>
    <property type="molecule type" value="Genomic_DNA"/>
</dbReference>